<evidence type="ECO:0000313" key="1">
    <source>
        <dbReference type="EMBL" id="MBW0512236.1"/>
    </source>
</evidence>
<gene>
    <name evidence="1" type="ORF">O181_051951</name>
</gene>
<organism evidence="1 2">
    <name type="scientific">Austropuccinia psidii MF-1</name>
    <dbReference type="NCBI Taxonomy" id="1389203"/>
    <lineage>
        <taxon>Eukaryota</taxon>
        <taxon>Fungi</taxon>
        <taxon>Dikarya</taxon>
        <taxon>Basidiomycota</taxon>
        <taxon>Pucciniomycotina</taxon>
        <taxon>Pucciniomycetes</taxon>
        <taxon>Pucciniales</taxon>
        <taxon>Sphaerophragmiaceae</taxon>
        <taxon>Austropuccinia</taxon>
    </lineage>
</organism>
<proteinExistence type="predicted"/>
<dbReference type="Proteomes" id="UP000765509">
    <property type="component" value="Unassembled WGS sequence"/>
</dbReference>
<accession>A0A9Q3DXE9</accession>
<sequence>METNNQVCLSLPKNPLPTTPLSFAAATTSTQTRNKPNLPRRPSPTIFQNQLQEVPHCYPSKIWSTKTLQKKSPQEACNRINKALMDSNANVDNTSI</sequence>
<name>A0A9Q3DXE9_9BASI</name>
<keyword evidence="2" id="KW-1185">Reference proteome</keyword>
<protein>
    <submittedName>
        <fullName evidence="1">Uncharacterized protein</fullName>
    </submittedName>
</protein>
<dbReference type="AlphaFoldDB" id="A0A9Q3DXE9"/>
<comment type="caution">
    <text evidence="1">The sequence shown here is derived from an EMBL/GenBank/DDBJ whole genome shotgun (WGS) entry which is preliminary data.</text>
</comment>
<evidence type="ECO:0000313" key="2">
    <source>
        <dbReference type="Proteomes" id="UP000765509"/>
    </source>
</evidence>
<dbReference type="EMBL" id="AVOT02022680">
    <property type="protein sequence ID" value="MBW0512236.1"/>
    <property type="molecule type" value="Genomic_DNA"/>
</dbReference>
<reference evidence="1" key="1">
    <citation type="submission" date="2021-03" db="EMBL/GenBank/DDBJ databases">
        <title>Draft genome sequence of rust myrtle Austropuccinia psidii MF-1, a brazilian biotype.</title>
        <authorList>
            <person name="Quecine M.C."/>
            <person name="Pachon D.M.R."/>
            <person name="Bonatelli M.L."/>
            <person name="Correr F.H."/>
            <person name="Franceschini L.M."/>
            <person name="Leite T.F."/>
            <person name="Margarido G.R.A."/>
            <person name="Almeida C.A."/>
            <person name="Ferrarezi J.A."/>
            <person name="Labate C.A."/>
        </authorList>
    </citation>
    <scope>NUCLEOTIDE SEQUENCE</scope>
    <source>
        <strain evidence="1">MF-1</strain>
    </source>
</reference>